<dbReference type="GO" id="GO:0005634">
    <property type="term" value="C:nucleus"/>
    <property type="evidence" value="ECO:0007669"/>
    <property type="project" value="TreeGrafter"/>
</dbReference>
<dbReference type="GO" id="GO:0005737">
    <property type="term" value="C:cytoplasm"/>
    <property type="evidence" value="ECO:0007669"/>
    <property type="project" value="TreeGrafter"/>
</dbReference>
<dbReference type="EMBL" id="CP000883">
    <property type="protein sequence ID" value="ABW98203.1"/>
    <property type="molecule type" value="Genomic_DNA"/>
</dbReference>
<feature type="binding site" evidence="11">
    <location>
        <position position="33"/>
    </location>
    <ligand>
        <name>ATP</name>
        <dbReference type="ChEBI" id="CHEBI:30616"/>
    </ligand>
</feature>
<dbReference type="PANTHER" id="PTHR24056">
    <property type="entry name" value="CELL DIVISION PROTEIN KINASE"/>
    <property type="match status" value="1"/>
</dbReference>
<evidence type="ECO:0000256" key="2">
    <source>
        <dbReference type="ARBA" id="ARBA00012425"/>
    </source>
</evidence>
<evidence type="ECO:0000256" key="6">
    <source>
        <dbReference type="ARBA" id="ARBA00022741"/>
    </source>
</evidence>
<dbReference type="AlphaFoldDB" id="A9BL20"/>
<dbReference type="GeneID" id="5739453"/>
<dbReference type="GO" id="GO:0010389">
    <property type="term" value="P:regulation of G2/M transition of mitotic cell cycle"/>
    <property type="evidence" value="ECO:0007669"/>
    <property type="project" value="TreeGrafter"/>
</dbReference>
<keyword evidence="7" id="KW-0418">Kinase</keyword>
<feature type="domain" description="Protein kinase" evidence="13">
    <location>
        <begin position="4"/>
        <end position="293"/>
    </location>
</feature>
<gene>
    <name evidence="14" type="ORF">HAN_3g393</name>
</gene>
<dbReference type="GO" id="GO:0000082">
    <property type="term" value="P:G1/S transition of mitotic cell cycle"/>
    <property type="evidence" value="ECO:0007669"/>
    <property type="project" value="TreeGrafter"/>
</dbReference>
<dbReference type="GO" id="GO:0007165">
    <property type="term" value="P:signal transduction"/>
    <property type="evidence" value="ECO:0007669"/>
    <property type="project" value="TreeGrafter"/>
</dbReference>
<keyword evidence="8 11" id="KW-0067">ATP-binding</keyword>
<dbReference type="PROSITE" id="PS00108">
    <property type="entry name" value="PROTEIN_KINASE_ST"/>
    <property type="match status" value="1"/>
</dbReference>
<dbReference type="Gene3D" id="3.30.200.20">
    <property type="entry name" value="Phosphorylase Kinase, domain 1"/>
    <property type="match status" value="1"/>
</dbReference>
<organism evidence="14 15">
    <name type="scientific">Hemiselmis andersenii</name>
    <name type="common">Cryptophyte alga</name>
    <dbReference type="NCBI Taxonomy" id="464988"/>
    <lineage>
        <taxon>Eukaryota</taxon>
        <taxon>Cryptophyceae</taxon>
        <taxon>Cryptomonadales</taxon>
        <taxon>Hemiselmidaceae</taxon>
        <taxon>Hemiselmis</taxon>
    </lineage>
</organism>
<dbReference type="GO" id="GO:0030332">
    <property type="term" value="F:cyclin binding"/>
    <property type="evidence" value="ECO:0007669"/>
    <property type="project" value="TreeGrafter"/>
</dbReference>
<dbReference type="SMART" id="SM00220">
    <property type="entry name" value="S_TKc"/>
    <property type="match status" value="1"/>
</dbReference>
<keyword evidence="5" id="KW-0808">Transferase</keyword>
<dbReference type="InterPro" id="IPR050108">
    <property type="entry name" value="CDK"/>
</dbReference>
<evidence type="ECO:0000313" key="15">
    <source>
        <dbReference type="Proteomes" id="UP000243127"/>
    </source>
</evidence>
<keyword evidence="3 12" id="KW-0723">Serine/threonine-protein kinase</keyword>
<dbReference type="CDD" id="cd07829">
    <property type="entry name" value="STKc_CDK_like"/>
    <property type="match status" value="1"/>
</dbReference>
<dbReference type="InterPro" id="IPR000719">
    <property type="entry name" value="Prot_kinase_dom"/>
</dbReference>
<evidence type="ECO:0000256" key="1">
    <source>
        <dbReference type="ARBA" id="ARBA00006485"/>
    </source>
</evidence>
<geneLocation type="nucleomorph" evidence="14"/>
<evidence type="ECO:0000256" key="10">
    <source>
        <dbReference type="ARBA" id="ARBA00048367"/>
    </source>
</evidence>
<evidence type="ECO:0000256" key="5">
    <source>
        <dbReference type="ARBA" id="ARBA00022679"/>
    </source>
</evidence>
<dbReference type="Gene3D" id="1.10.510.10">
    <property type="entry name" value="Transferase(Phosphotransferase) domain 1"/>
    <property type="match status" value="1"/>
</dbReference>
<dbReference type="SUPFAM" id="SSF56112">
    <property type="entry name" value="Protein kinase-like (PK-like)"/>
    <property type="match status" value="1"/>
</dbReference>
<evidence type="ECO:0000256" key="12">
    <source>
        <dbReference type="RuleBase" id="RU000304"/>
    </source>
</evidence>
<comment type="similarity">
    <text evidence="1">Belongs to the protein kinase superfamily. CMGC Ser/Thr protein kinase family. CDC2/CDKX subfamily.</text>
</comment>
<dbReference type="PANTHER" id="PTHR24056:SF254">
    <property type="entry name" value="CYCLIN-DEPENDENT KINASE 2"/>
    <property type="match status" value="1"/>
</dbReference>
<dbReference type="EC" id="2.7.11.22" evidence="2"/>
<dbReference type="Pfam" id="PF00069">
    <property type="entry name" value="Pkinase"/>
    <property type="match status" value="1"/>
</dbReference>
<dbReference type="PROSITE" id="PS50011">
    <property type="entry name" value="PROTEIN_KINASE_DOM"/>
    <property type="match status" value="1"/>
</dbReference>
<evidence type="ECO:0000313" key="14">
    <source>
        <dbReference type="EMBL" id="ABW98203.1"/>
    </source>
</evidence>
<evidence type="ECO:0000259" key="13">
    <source>
        <dbReference type="PROSITE" id="PS50011"/>
    </source>
</evidence>
<evidence type="ECO:0000256" key="8">
    <source>
        <dbReference type="ARBA" id="ARBA00022840"/>
    </source>
</evidence>
<dbReference type="RefSeq" id="XP_001712528.1">
    <property type="nucleotide sequence ID" value="XM_001712476.1"/>
</dbReference>
<evidence type="ECO:0000256" key="3">
    <source>
        <dbReference type="ARBA" id="ARBA00022527"/>
    </source>
</evidence>
<dbReference type="FunFam" id="1.10.510.10:FF:000281">
    <property type="entry name" value="Cyclin-dependent kinase 2"/>
    <property type="match status" value="1"/>
</dbReference>
<proteinExistence type="inferred from homology"/>
<keyword evidence="6 11" id="KW-0547">Nucleotide-binding</keyword>
<dbReference type="InterPro" id="IPR011009">
    <property type="entry name" value="Kinase-like_dom_sf"/>
</dbReference>
<dbReference type="InterPro" id="IPR008271">
    <property type="entry name" value="Ser/Thr_kinase_AS"/>
</dbReference>
<comment type="catalytic activity">
    <reaction evidence="9">
        <text>L-threonyl-[protein] + ATP = O-phospho-L-threonyl-[protein] + ADP + H(+)</text>
        <dbReference type="Rhea" id="RHEA:46608"/>
        <dbReference type="Rhea" id="RHEA-COMP:11060"/>
        <dbReference type="Rhea" id="RHEA-COMP:11605"/>
        <dbReference type="ChEBI" id="CHEBI:15378"/>
        <dbReference type="ChEBI" id="CHEBI:30013"/>
        <dbReference type="ChEBI" id="CHEBI:30616"/>
        <dbReference type="ChEBI" id="CHEBI:61977"/>
        <dbReference type="ChEBI" id="CHEBI:456216"/>
        <dbReference type="EC" id="2.7.11.22"/>
    </reaction>
</comment>
<sequence length="300" mass="34484">MENYRRTEILGQGAYGKVYKGQDIRTGQLVALKRALTTSEEEGVPPTTLREISILKSISECEFVVKLLDVVSARTKSGKSILYIIFQFLDCDLKNFMVSSKGKGKGLDKEIAKEFCYQLLLGLRHCHNNGIMHRDLKPQNLLVENKRKIKIADFGLSRNFSIPLGKYTHEVVTLWYRAPEILLGARSYSTPIDIWSVGCIFAEILSGRPIFCGESEIEQLLAIFRILGTPTEDTWPGVKCFKDWHEFPQWSPKNLEIIFPKIDKESLEFLQSFLRLNPVKRITIIEAIQNKYFDDIRNLY</sequence>
<dbReference type="GO" id="GO:0010468">
    <property type="term" value="P:regulation of gene expression"/>
    <property type="evidence" value="ECO:0007669"/>
    <property type="project" value="TreeGrafter"/>
</dbReference>
<dbReference type="Proteomes" id="UP000243127">
    <property type="component" value="Nucleomorph 3"/>
</dbReference>
<dbReference type="PROSITE" id="PS00107">
    <property type="entry name" value="PROTEIN_KINASE_ATP"/>
    <property type="match status" value="1"/>
</dbReference>
<dbReference type="InterPro" id="IPR017441">
    <property type="entry name" value="Protein_kinase_ATP_BS"/>
</dbReference>
<name>A9BL20_HEMAN</name>
<protein>
    <recommendedName>
        <fullName evidence="2">cyclin-dependent kinase</fullName>
        <ecNumber evidence="2">2.7.11.22</ecNumber>
    </recommendedName>
</protein>
<evidence type="ECO:0000256" key="4">
    <source>
        <dbReference type="ARBA" id="ARBA00022553"/>
    </source>
</evidence>
<comment type="catalytic activity">
    <reaction evidence="10">
        <text>L-seryl-[protein] + ATP = O-phospho-L-seryl-[protein] + ADP + H(+)</text>
        <dbReference type="Rhea" id="RHEA:17989"/>
        <dbReference type="Rhea" id="RHEA-COMP:9863"/>
        <dbReference type="Rhea" id="RHEA-COMP:11604"/>
        <dbReference type="ChEBI" id="CHEBI:15378"/>
        <dbReference type="ChEBI" id="CHEBI:29999"/>
        <dbReference type="ChEBI" id="CHEBI:30616"/>
        <dbReference type="ChEBI" id="CHEBI:83421"/>
        <dbReference type="ChEBI" id="CHEBI:456216"/>
        <dbReference type="EC" id="2.7.11.22"/>
    </reaction>
</comment>
<dbReference type="GO" id="GO:0005524">
    <property type="term" value="F:ATP binding"/>
    <property type="evidence" value="ECO:0007669"/>
    <property type="project" value="UniProtKB-UniRule"/>
</dbReference>
<dbReference type="GO" id="GO:0004693">
    <property type="term" value="F:cyclin-dependent protein serine/threonine kinase activity"/>
    <property type="evidence" value="ECO:0007669"/>
    <property type="project" value="UniProtKB-EC"/>
</dbReference>
<reference evidence="14 15" key="1">
    <citation type="journal article" date="2007" name="Proc. Natl. Acad. Sci. U.S.A.">
        <title>Nucleomorph genome of Hemiselmis andersenii reveals complete intron loss and compaction as a driver of protein structure and function.</title>
        <authorList>
            <person name="Lane C.E."/>
            <person name="van den Heuvel K."/>
            <person name="Kozera C."/>
            <person name="Curtis B.A."/>
            <person name="Parsons B.J."/>
            <person name="Bowman S."/>
            <person name="Archibald J.M."/>
        </authorList>
    </citation>
    <scope>NUCLEOTIDE SEQUENCE [LARGE SCALE GENOMIC DNA]</scope>
    <source>
        <strain evidence="14 15">CCMP644</strain>
    </source>
</reference>
<dbReference type="FunFam" id="3.30.200.20:FF:000124">
    <property type="entry name" value="Cyclin-dependent kinase 4"/>
    <property type="match status" value="1"/>
</dbReference>
<keyword evidence="4" id="KW-0597">Phosphoprotein</keyword>
<evidence type="ECO:0000256" key="9">
    <source>
        <dbReference type="ARBA" id="ARBA00047811"/>
    </source>
</evidence>
<dbReference type="GO" id="GO:0000307">
    <property type="term" value="C:cyclin-dependent protein kinase holoenzyme complex"/>
    <property type="evidence" value="ECO:0007669"/>
    <property type="project" value="TreeGrafter"/>
</dbReference>
<evidence type="ECO:0000256" key="11">
    <source>
        <dbReference type="PROSITE-ProRule" id="PRU10141"/>
    </source>
</evidence>
<accession>A9BL20</accession>
<keyword evidence="14" id="KW-0542">Nucleomorph</keyword>
<evidence type="ECO:0000256" key="7">
    <source>
        <dbReference type="ARBA" id="ARBA00022777"/>
    </source>
</evidence>